<name>A0ABD2Q3X4_9PLAT</name>
<evidence type="ECO:0000313" key="3">
    <source>
        <dbReference type="Proteomes" id="UP001626550"/>
    </source>
</evidence>
<dbReference type="EMBL" id="JBJKFK010001036">
    <property type="protein sequence ID" value="KAL3314312.1"/>
    <property type="molecule type" value="Genomic_DNA"/>
</dbReference>
<feature type="region of interest" description="Disordered" evidence="1">
    <location>
        <begin position="99"/>
        <end position="133"/>
    </location>
</feature>
<accession>A0ABD2Q3X4</accession>
<dbReference type="Proteomes" id="UP001626550">
    <property type="component" value="Unassembled WGS sequence"/>
</dbReference>
<organism evidence="2 3">
    <name type="scientific">Cichlidogyrus casuarinus</name>
    <dbReference type="NCBI Taxonomy" id="1844966"/>
    <lineage>
        <taxon>Eukaryota</taxon>
        <taxon>Metazoa</taxon>
        <taxon>Spiralia</taxon>
        <taxon>Lophotrochozoa</taxon>
        <taxon>Platyhelminthes</taxon>
        <taxon>Monogenea</taxon>
        <taxon>Monopisthocotylea</taxon>
        <taxon>Dactylogyridea</taxon>
        <taxon>Ancyrocephalidae</taxon>
        <taxon>Cichlidogyrus</taxon>
    </lineage>
</organism>
<proteinExistence type="predicted"/>
<sequence length="236" mass="26565">MTWLRFRSKFPCALMGVDFIVTITEENQLDILQTGLVLCPRGQNEETPSICNFNAPPEAILEESSEKSSPCKIRHSSSSEACNKLSPCSSVEKLKLETPLSTDSGTATVHSESKAIRKSPSDAVLNPSSSDVHFPRPKFVNAQNQGETPKRKSSASNMFQFLMRKETRSVSAIPNSEVDGHKQNRNIFKFRKLSDHTLRWRRQFGKFVSYATQDKIKLLLMLQSALREEEQVKTTA</sequence>
<dbReference type="AlphaFoldDB" id="A0ABD2Q3X4"/>
<gene>
    <name evidence="2" type="ORF">Ciccas_007072</name>
</gene>
<feature type="compositionally biased region" description="Polar residues" evidence="1">
    <location>
        <begin position="99"/>
        <end position="110"/>
    </location>
</feature>
<comment type="caution">
    <text evidence="2">The sequence shown here is derived from an EMBL/GenBank/DDBJ whole genome shotgun (WGS) entry which is preliminary data.</text>
</comment>
<reference evidence="2 3" key="1">
    <citation type="submission" date="2024-11" db="EMBL/GenBank/DDBJ databases">
        <title>Adaptive evolution of stress response genes in parasites aligns with host niche diversity.</title>
        <authorList>
            <person name="Hahn C."/>
            <person name="Resl P."/>
        </authorList>
    </citation>
    <scope>NUCLEOTIDE SEQUENCE [LARGE SCALE GENOMIC DNA]</scope>
    <source>
        <strain evidence="2">EGGRZ-B1_66</strain>
        <tissue evidence="2">Body</tissue>
    </source>
</reference>
<protein>
    <submittedName>
        <fullName evidence="2">Uncharacterized protein</fullName>
    </submittedName>
</protein>
<evidence type="ECO:0000313" key="2">
    <source>
        <dbReference type="EMBL" id="KAL3314312.1"/>
    </source>
</evidence>
<keyword evidence="3" id="KW-1185">Reference proteome</keyword>
<evidence type="ECO:0000256" key="1">
    <source>
        <dbReference type="SAM" id="MobiDB-lite"/>
    </source>
</evidence>